<dbReference type="STRING" id="494026.PGLA_09465"/>
<gene>
    <name evidence="2" type="ORF">PGLA_09465</name>
</gene>
<accession>A0A168LCZ6</accession>
<evidence type="ECO:0000313" key="3">
    <source>
        <dbReference type="Proteomes" id="UP000076967"/>
    </source>
</evidence>
<dbReference type="EMBL" id="LVJH01000016">
    <property type="protein sequence ID" value="OAB43211.1"/>
    <property type="molecule type" value="Genomic_DNA"/>
</dbReference>
<keyword evidence="1" id="KW-0472">Membrane</keyword>
<feature type="transmembrane region" description="Helical" evidence="1">
    <location>
        <begin position="79"/>
        <end position="105"/>
    </location>
</feature>
<dbReference type="Proteomes" id="UP000076967">
    <property type="component" value="Unassembled WGS sequence"/>
</dbReference>
<keyword evidence="3" id="KW-1185">Reference proteome</keyword>
<keyword evidence="1" id="KW-1133">Transmembrane helix</keyword>
<evidence type="ECO:0000256" key="1">
    <source>
        <dbReference type="SAM" id="Phobius"/>
    </source>
</evidence>
<dbReference type="RefSeq" id="WP_068531935.1">
    <property type="nucleotide sequence ID" value="NZ_LVJH01000016.1"/>
</dbReference>
<proteinExistence type="predicted"/>
<organism evidence="2 3">
    <name type="scientific">Paenibacillus glacialis</name>
    <dbReference type="NCBI Taxonomy" id="494026"/>
    <lineage>
        <taxon>Bacteria</taxon>
        <taxon>Bacillati</taxon>
        <taxon>Bacillota</taxon>
        <taxon>Bacilli</taxon>
        <taxon>Bacillales</taxon>
        <taxon>Paenibacillaceae</taxon>
        <taxon>Paenibacillus</taxon>
    </lineage>
</organism>
<reference evidence="2 3" key="1">
    <citation type="submission" date="2016-03" db="EMBL/GenBank/DDBJ databases">
        <title>Draft genome sequence of Paenibacillus glacialis DSM 22343.</title>
        <authorList>
            <person name="Shin S.-K."/>
            <person name="Yi H."/>
        </authorList>
    </citation>
    <scope>NUCLEOTIDE SEQUENCE [LARGE SCALE GENOMIC DNA]</scope>
    <source>
        <strain evidence="2 3">DSM 22343</strain>
    </source>
</reference>
<dbReference type="OrthoDB" id="2608137at2"/>
<sequence length="140" mass="14715">MDSNEPQHPIVEEGPFINSTASAKPIIVKHSGPGIASFVLCMISLLGYIASVAFIGSLFTSSLNENLSSLSEETIEKLGVAGSIVILFLLMNLIGVILGIVGVSLRNRKKIFAILGLIMNAAILISLAIFFVIAVVSATT</sequence>
<name>A0A168LCZ6_9BACL</name>
<feature type="transmembrane region" description="Helical" evidence="1">
    <location>
        <begin position="34"/>
        <end position="59"/>
    </location>
</feature>
<comment type="caution">
    <text evidence="2">The sequence shown here is derived from an EMBL/GenBank/DDBJ whole genome shotgun (WGS) entry which is preliminary data.</text>
</comment>
<protein>
    <submittedName>
        <fullName evidence="2">Uncharacterized protein</fullName>
    </submittedName>
</protein>
<feature type="transmembrane region" description="Helical" evidence="1">
    <location>
        <begin position="112"/>
        <end position="136"/>
    </location>
</feature>
<keyword evidence="1" id="KW-0812">Transmembrane</keyword>
<evidence type="ECO:0000313" key="2">
    <source>
        <dbReference type="EMBL" id="OAB43211.1"/>
    </source>
</evidence>
<dbReference type="AlphaFoldDB" id="A0A168LCZ6"/>